<evidence type="ECO:0000256" key="1">
    <source>
        <dbReference type="SAM" id="MobiDB-lite"/>
    </source>
</evidence>
<accession>A0AAD6JET3</accession>
<feature type="region of interest" description="Disordered" evidence="1">
    <location>
        <begin position="252"/>
        <end position="275"/>
    </location>
</feature>
<evidence type="ECO:0000313" key="3">
    <source>
        <dbReference type="Proteomes" id="UP001162972"/>
    </source>
</evidence>
<evidence type="ECO:0000313" key="2">
    <source>
        <dbReference type="EMBL" id="KAJ6403831.1"/>
    </source>
</evidence>
<sequence length="284" mass="32572">MFHFPIQSFCIPPITVFTLHLSIAEASPLLSLSSLLFPRPYSTTLCQDPYLIMSQRPPPFPNLGNLASELSFPATVLTSDHQIKVSNTKSAYFSGQSWNLKRRFLRSMQRKTLPQPEYFHVRSAHESSTVPKPWEATKTLTRRREMRQGRREEHLNMHHLPPPAFPVVFSPSHRLGLLHPSMYITAHSADLHCRHAHQFSDRFGSSGAARLDDEVFYGGSCSNNLYHHQYDREDDRSLFDWERRIRCPGFDGGGPTHHLPMSNGNQNTEIMSDKDQKLDLSLHL</sequence>
<dbReference type="AlphaFoldDB" id="A0AAD6JET3"/>
<dbReference type="EMBL" id="JAPFFJ010000017">
    <property type="protein sequence ID" value="KAJ6403831.1"/>
    <property type="molecule type" value="Genomic_DNA"/>
</dbReference>
<organism evidence="2 3">
    <name type="scientific">Salix udensis</name>
    <dbReference type="NCBI Taxonomy" id="889485"/>
    <lineage>
        <taxon>Eukaryota</taxon>
        <taxon>Viridiplantae</taxon>
        <taxon>Streptophyta</taxon>
        <taxon>Embryophyta</taxon>
        <taxon>Tracheophyta</taxon>
        <taxon>Spermatophyta</taxon>
        <taxon>Magnoliopsida</taxon>
        <taxon>eudicotyledons</taxon>
        <taxon>Gunneridae</taxon>
        <taxon>Pentapetalae</taxon>
        <taxon>rosids</taxon>
        <taxon>fabids</taxon>
        <taxon>Malpighiales</taxon>
        <taxon>Salicaceae</taxon>
        <taxon>Saliceae</taxon>
        <taxon>Salix</taxon>
    </lineage>
</organism>
<keyword evidence="3" id="KW-1185">Reference proteome</keyword>
<dbReference type="Proteomes" id="UP001162972">
    <property type="component" value="Chromosome 2"/>
</dbReference>
<reference evidence="2 3" key="1">
    <citation type="journal article" date="2023" name="Int. J. Mol. Sci.">
        <title>De Novo Assembly and Annotation of 11 Diverse Shrub Willow (Salix) Genomes Reveals Novel Gene Organization in Sex-Linked Regions.</title>
        <authorList>
            <person name="Hyden B."/>
            <person name="Feng K."/>
            <person name="Yates T.B."/>
            <person name="Jawdy S."/>
            <person name="Cereghino C."/>
            <person name="Smart L.B."/>
            <person name="Muchero W."/>
        </authorList>
    </citation>
    <scope>NUCLEOTIDE SEQUENCE [LARGE SCALE GENOMIC DNA]</scope>
    <source>
        <tissue evidence="2">Shoot tip</tissue>
    </source>
</reference>
<protein>
    <submittedName>
        <fullName evidence="2">Uncharacterized protein</fullName>
    </submittedName>
</protein>
<comment type="caution">
    <text evidence="2">The sequence shown here is derived from an EMBL/GenBank/DDBJ whole genome shotgun (WGS) entry which is preliminary data.</text>
</comment>
<name>A0AAD6JET3_9ROSI</name>
<gene>
    <name evidence="2" type="ORF">OIU84_012097</name>
</gene>
<proteinExistence type="predicted"/>